<comment type="similarity">
    <text evidence="1 5">Belongs to the peptidase S41A family.</text>
</comment>
<keyword evidence="6" id="KW-0472">Membrane</keyword>
<dbReference type="InterPro" id="IPR029045">
    <property type="entry name" value="ClpP/crotonase-like_dom_sf"/>
</dbReference>
<dbReference type="PANTHER" id="PTHR32060">
    <property type="entry name" value="TAIL-SPECIFIC PROTEASE"/>
    <property type="match status" value="1"/>
</dbReference>
<dbReference type="STRING" id="1802438.A2571_02710"/>
<dbReference type="SMART" id="SM00228">
    <property type="entry name" value="PDZ"/>
    <property type="match status" value="1"/>
</dbReference>
<comment type="caution">
    <text evidence="8">The sequence shown here is derived from an EMBL/GenBank/DDBJ whole genome shotgun (WGS) entry which is preliminary data.</text>
</comment>
<dbReference type="Proteomes" id="UP000177043">
    <property type="component" value="Unassembled WGS sequence"/>
</dbReference>
<dbReference type="GO" id="GO:0008236">
    <property type="term" value="F:serine-type peptidase activity"/>
    <property type="evidence" value="ECO:0007669"/>
    <property type="project" value="UniProtKB-KW"/>
</dbReference>
<dbReference type="SUPFAM" id="SSF52096">
    <property type="entry name" value="ClpP/crotonase"/>
    <property type="match status" value="1"/>
</dbReference>
<dbReference type="InterPro" id="IPR005151">
    <property type="entry name" value="Tail-specific_protease"/>
</dbReference>
<dbReference type="Pfam" id="PF03572">
    <property type="entry name" value="Peptidase_S41"/>
    <property type="match status" value="1"/>
</dbReference>
<dbReference type="GO" id="GO:0006508">
    <property type="term" value="P:proteolysis"/>
    <property type="evidence" value="ECO:0007669"/>
    <property type="project" value="UniProtKB-KW"/>
</dbReference>
<feature type="domain" description="PDZ" evidence="7">
    <location>
        <begin position="102"/>
        <end position="184"/>
    </location>
</feature>
<dbReference type="Pfam" id="PF22694">
    <property type="entry name" value="CtpB_N-like"/>
    <property type="match status" value="1"/>
</dbReference>
<dbReference type="NCBIfam" id="TIGR00225">
    <property type="entry name" value="prc"/>
    <property type="match status" value="1"/>
</dbReference>
<sequence>MNRFSGTFVMVVVALCALGGAFFGGVYIGFNSRPEIEQVVGVANKEALKPAEVDFTPFWQAWNIINEKYVNGNSTSTTAVKNEEKVWGAISGMVGALGDPYTVFLPPEEKKQFEDDIAGNFSGVGMELGVKDGVLTVVAPLANSPAKKAGILAGDKILEINGAIAAEMTIDEAISKIRGPEGSVIKLTVLSPLTVGEAEKLPREVAIVRAIIAIPTIETELRSDKVFVIRLYNFSANSAELFASALNEFSKAQTNRLILDLRGNPGGYLESAVDMASWFLPKGKVVVWEHQGDKQADTAYRSKGYNVFNKNLKMIILVDRGSASASEILAGALAEYNIATLVGETTFGKGSVQELVPVTADTSLKVTIARWLTPKGVSISKAGLRPAVPVELDVEAFKKGRDTQLEKAVELLKK</sequence>
<evidence type="ECO:0000256" key="6">
    <source>
        <dbReference type="SAM" id="Phobius"/>
    </source>
</evidence>
<dbReference type="FunFam" id="2.30.42.10:FF:000063">
    <property type="entry name" value="Peptidase, S41 family"/>
    <property type="match status" value="1"/>
</dbReference>
<dbReference type="PANTHER" id="PTHR32060:SF30">
    <property type="entry name" value="CARBOXY-TERMINAL PROCESSING PROTEASE CTPA"/>
    <property type="match status" value="1"/>
</dbReference>
<evidence type="ECO:0000256" key="1">
    <source>
        <dbReference type="ARBA" id="ARBA00009179"/>
    </source>
</evidence>
<evidence type="ECO:0000313" key="9">
    <source>
        <dbReference type="Proteomes" id="UP000177043"/>
    </source>
</evidence>
<keyword evidence="2 5" id="KW-0645">Protease</keyword>
<dbReference type="InterPro" id="IPR055210">
    <property type="entry name" value="CtpA/B_N"/>
</dbReference>
<dbReference type="GO" id="GO:0030288">
    <property type="term" value="C:outer membrane-bounded periplasmic space"/>
    <property type="evidence" value="ECO:0007669"/>
    <property type="project" value="TreeGrafter"/>
</dbReference>
<dbReference type="CDD" id="cd06782">
    <property type="entry name" value="cpPDZ_CPP-like"/>
    <property type="match status" value="1"/>
</dbReference>
<dbReference type="GO" id="GO:0004175">
    <property type="term" value="F:endopeptidase activity"/>
    <property type="evidence" value="ECO:0007669"/>
    <property type="project" value="TreeGrafter"/>
</dbReference>
<dbReference type="Gene3D" id="3.90.226.10">
    <property type="entry name" value="2-enoyl-CoA Hydratase, Chain A, domain 1"/>
    <property type="match status" value="1"/>
</dbReference>
<reference evidence="8 9" key="1">
    <citation type="journal article" date="2016" name="Nat. Commun.">
        <title>Thousands of microbial genomes shed light on interconnected biogeochemical processes in an aquifer system.</title>
        <authorList>
            <person name="Anantharaman K."/>
            <person name="Brown C.T."/>
            <person name="Hug L.A."/>
            <person name="Sharon I."/>
            <person name="Castelle C.J."/>
            <person name="Probst A.J."/>
            <person name="Thomas B.C."/>
            <person name="Singh A."/>
            <person name="Wilkins M.J."/>
            <person name="Karaoz U."/>
            <person name="Brodie E.L."/>
            <person name="Williams K.H."/>
            <person name="Hubbard S.S."/>
            <person name="Banfield J.F."/>
        </authorList>
    </citation>
    <scope>NUCLEOTIDE SEQUENCE [LARGE SCALE GENOMIC DNA]</scope>
</reference>
<dbReference type="Gene3D" id="3.30.750.44">
    <property type="match status" value="1"/>
</dbReference>
<dbReference type="SUPFAM" id="SSF50156">
    <property type="entry name" value="PDZ domain-like"/>
    <property type="match status" value="1"/>
</dbReference>
<dbReference type="Pfam" id="PF17820">
    <property type="entry name" value="PDZ_6"/>
    <property type="match status" value="1"/>
</dbReference>
<evidence type="ECO:0000256" key="4">
    <source>
        <dbReference type="ARBA" id="ARBA00022825"/>
    </source>
</evidence>
<dbReference type="AlphaFoldDB" id="A0A1G2QDK4"/>
<keyword evidence="6" id="KW-1133">Transmembrane helix</keyword>
<dbReference type="EMBL" id="MHTJ01000003">
    <property type="protein sequence ID" value="OHA58656.1"/>
    <property type="molecule type" value="Genomic_DNA"/>
</dbReference>
<name>A0A1G2QDK4_9BACT</name>
<keyword evidence="3 5" id="KW-0378">Hydrolase</keyword>
<dbReference type="InterPro" id="IPR001478">
    <property type="entry name" value="PDZ"/>
</dbReference>
<dbReference type="InterPro" id="IPR041489">
    <property type="entry name" value="PDZ_6"/>
</dbReference>
<accession>A0A1G2QDK4</accession>
<dbReference type="SMART" id="SM00245">
    <property type="entry name" value="TSPc"/>
    <property type="match status" value="1"/>
</dbReference>
<dbReference type="PROSITE" id="PS50106">
    <property type="entry name" value="PDZ"/>
    <property type="match status" value="1"/>
</dbReference>
<evidence type="ECO:0000313" key="8">
    <source>
        <dbReference type="EMBL" id="OHA58656.1"/>
    </source>
</evidence>
<dbReference type="CDD" id="cd07560">
    <property type="entry name" value="Peptidase_S41_CPP"/>
    <property type="match status" value="1"/>
</dbReference>
<dbReference type="InterPro" id="IPR004447">
    <property type="entry name" value="Peptidase_S41A"/>
</dbReference>
<dbReference type="InterPro" id="IPR036034">
    <property type="entry name" value="PDZ_sf"/>
</dbReference>
<protein>
    <recommendedName>
        <fullName evidence="7">PDZ domain-containing protein</fullName>
    </recommendedName>
</protein>
<feature type="transmembrane region" description="Helical" evidence="6">
    <location>
        <begin position="7"/>
        <end position="30"/>
    </location>
</feature>
<evidence type="ECO:0000256" key="2">
    <source>
        <dbReference type="ARBA" id="ARBA00022670"/>
    </source>
</evidence>
<evidence type="ECO:0000256" key="5">
    <source>
        <dbReference type="RuleBase" id="RU004404"/>
    </source>
</evidence>
<evidence type="ECO:0000256" key="3">
    <source>
        <dbReference type="ARBA" id="ARBA00022801"/>
    </source>
</evidence>
<gene>
    <name evidence="8" type="ORF">A2571_02710</name>
</gene>
<keyword evidence="4 5" id="KW-0720">Serine protease</keyword>
<organism evidence="8 9">
    <name type="scientific">Candidatus Vogelbacteria bacterium RIFOXYD1_FULL_44_32</name>
    <dbReference type="NCBI Taxonomy" id="1802438"/>
    <lineage>
        <taxon>Bacteria</taxon>
        <taxon>Candidatus Vogeliibacteriota</taxon>
    </lineage>
</organism>
<evidence type="ECO:0000259" key="7">
    <source>
        <dbReference type="PROSITE" id="PS50106"/>
    </source>
</evidence>
<keyword evidence="6" id="KW-0812">Transmembrane</keyword>
<dbReference type="Gene3D" id="2.30.42.10">
    <property type="match status" value="1"/>
</dbReference>
<dbReference type="GO" id="GO:0007165">
    <property type="term" value="P:signal transduction"/>
    <property type="evidence" value="ECO:0007669"/>
    <property type="project" value="TreeGrafter"/>
</dbReference>
<proteinExistence type="inferred from homology"/>